<evidence type="ECO:0000256" key="6">
    <source>
        <dbReference type="ARBA" id="ARBA00022729"/>
    </source>
</evidence>
<feature type="region of interest" description="Disordered" evidence="16">
    <location>
        <begin position="268"/>
        <end position="290"/>
    </location>
</feature>
<dbReference type="InterPro" id="IPR038408">
    <property type="entry name" value="GNK2_sf"/>
</dbReference>
<dbReference type="Gene3D" id="1.10.510.10">
    <property type="entry name" value="Transferase(Phosphotransferase) domain 1"/>
    <property type="match status" value="1"/>
</dbReference>
<comment type="subcellular location">
    <subcellularLocation>
        <location evidence="1">Membrane</location>
        <topology evidence="1">Single-pass membrane protein</topology>
    </subcellularLocation>
</comment>
<feature type="domain" description="Gnk2-homologous" evidence="20">
    <location>
        <begin position="145"/>
        <end position="254"/>
    </location>
</feature>
<dbReference type="GO" id="GO:0007165">
    <property type="term" value="P:signal transduction"/>
    <property type="evidence" value="ECO:0000318"/>
    <property type="project" value="GO_Central"/>
</dbReference>
<dbReference type="GO" id="GO:0005524">
    <property type="term" value="F:ATP binding"/>
    <property type="evidence" value="ECO:0007669"/>
    <property type="project" value="UniProtKB-UniRule"/>
</dbReference>
<proteinExistence type="predicted"/>
<keyword evidence="7" id="KW-0677">Repeat</keyword>
<evidence type="ECO:0000256" key="15">
    <source>
        <dbReference type="PROSITE-ProRule" id="PRU10141"/>
    </source>
</evidence>
<dbReference type="AlphaFoldDB" id="A0A251PEX8"/>
<dbReference type="GO" id="GO:0004674">
    <property type="term" value="F:protein serine/threonine kinase activity"/>
    <property type="evidence" value="ECO:0000318"/>
    <property type="project" value="GO_Central"/>
</dbReference>
<keyword evidence="6 18" id="KW-0732">Signal</keyword>
<feature type="domain" description="Gnk2-homologous" evidence="20">
    <location>
        <begin position="32"/>
        <end position="139"/>
    </location>
</feature>
<keyword evidence="11 17" id="KW-1133">Transmembrane helix</keyword>
<feature type="binding site" evidence="15">
    <location>
        <position position="385"/>
    </location>
    <ligand>
        <name>ATP</name>
        <dbReference type="ChEBI" id="CHEBI:30616"/>
    </ligand>
</feature>
<keyword evidence="22" id="KW-1185">Reference proteome</keyword>
<feature type="region of interest" description="Disordered" evidence="16">
    <location>
        <begin position="659"/>
        <end position="685"/>
    </location>
</feature>
<evidence type="ECO:0000256" key="3">
    <source>
        <dbReference type="ARBA" id="ARBA00022553"/>
    </source>
</evidence>
<dbReference type="InterPro" id="IPR002902">
    <property type="entry name" value="GNK2"/>
</dbReference>
<keyword evidence="14" id="KW-0325">Glycoprotein</keyword>
<dbReference type="CDD" id="cd14066">
    <property type="entry name" value="STKc_IRAK"/>
    <property type="match status" value="1"/>
</dbReference>
<dbReference type="FunFam" id="3.30.430.20:FF:000002">
    <property type="entry name" value="Cysteine-rich receptor-like protein kinase 10"/>
    <property type="match status" value="1"/>
</dbReference>
<keyword evidence="8 15" id="KW-0547">Nucleotide-binding</keyword>
<dbReference type="SMART" id="SM00220">
    <property type="entry name" value="S_TKc"/>
    <property type="match status" value="1"/>
</dbReference>
<evidence type="ECO:0000256" key="1">
    <source>
        <dbReference type="ARBA" id="ARBA00004167"/>
    </source>
</evidence>
<evidence type="ECO:0000256" key="7">
    <source>
        <dbReference type="ARBA" id="ARBA00022737"/>
    </source>
</evidence>
<dbReference type="GO" id="GO:0006955">
    <property type="term" value="P:immune response"/>
    <property type="evidence" value="ECO:0000318"/>
    <property type="project" value="GO_Central"/>
</dbReference>
<keyword evidence="12 17" id="KW-0472">Membrane</keyword>
<keyword evidence="3" id="KW-0597">Phosphoprotein</keyword>
<dbReference type="PROSITE" id="PS00107">
    <property type="entry name" value="PROTEIN_KINASE_ATP"/>
    <property type="match status" value="1"/>
</dbReference>
<name>A0A251PEX8_PRUPE</name>
<evidence type="ECO:0000259" key="19">
    <source>
        <dbReference type="PROSITE" id="PS50011"/>
    </source>
</evidence>
<dbReference type="CDD" id="cd23509">
    <property type="entry name" value="Gnk2-like"/>
    <property type="match status" value="2"/>
</dbReference>
<dbReference type="EMBL" id="CM007654">
    <property type="protein sequence ID" value="ONI10123.1"/>
    <property type="molecule type" value="Genomic_DNA"/>
</dbReference>
<dbReference type="Pfam" id="PF07714">
    <property type="entry name" value="PK_Tyr_Ser-Thr"/>
    <property type="match status" value="1"/>
</dbReference>
<evidence type="ECO:0000256" key="14">
    <source>
        <dbReference type="ARBA" id="ARBA00023180"/>
    </source>
</evidence>
<evidence type="ECO:0000259" key="20">
    <source>
        <dbReference type="PROSITE" id="PS51473"/>
    </source>
</evidence>
<sequence length="685" mass="76214">MVSSRFLCLLFPILLLIATHHQAFAEEDWLAYQSHLCSNNKGNYTTNSTYRRNLNTLLSSLPSNNTGNGYGFYNSSYGQSSDNNQVYAIALCYMVNIDDPGCRNCLNVSRYALIELCPNQKEAMFFTHGCMLRYSNSLIYGTMETAPSLCMSNPQDVPSSTVNEFFEKLRELLGSLRSETAAAGSLRKFAYENTSGENIQTIYGLTQCTPDLSEQDCNDCLIGAIGGLYMCSNGKIGGRVIRPSCYFLYEVYPYINISAVKPLPSLPSPPLSSPPISPPLPSTTGNSQGSNRSRNVVIIVVSIVVSLLLIISICICLRVRKTKGKLEILPAEDVDEIGNAESLQMDFDTIRLATDDFSEVNKLGQGGFGSVYKGRLFNGENIAVKRLCMNSGQGDIEFQNEVLLVAKLQHRNLVRLLGFCMEGQERLLVYEFASNASLDRIIFDPIKRAELDWDGRYKIIVGITRGLLYLHEDSRLRIIHRDLKVSNILIDGEMNPKIADFGMARLFVLDQTQANTKRIVGTYGYMAPEYAMHGHFSVKSDVYSFGVLTLEIISGQKISDFQHGENVEDLLSYAWKNWVKGTASNLIDPTLRIGSRSEMMRCIHIGLLCVQENAADRPTLASIIVMLNSYSLVLPVPSPPSFVMHSNTEFKTPLWALDSNSDDQSQSNSTKVSVNETTISDLYPR</sequence>
<dbReference type="PANTHER" id="PTHR27002">
    <property type="entry name" value="RECEPTOR-LIKE SERINE/THREONINE-PROTEIN KINASE SD1-8"/>
    <property type="match status" value="1"/>
</dbReference>
<gene>
    <name evidence="21" type="ORF">PRUPE_4G028700</name>
</gene>
<protein>
    <recommendedName>
        <fullName evidence="23">Cysteine-rich receptor-like protein kinase 10</fullName>
    </recommendedName>
</protein>
<accession>A0A251PEX8</accession>
<dbReference type="FunFam" id="3.30.200.20:FF:000142">
    <property type="entry name" value="Cysteine-rich receptor-like protein kinase 10"/>
    <property type="match status" value="1"/>
</dbReference>
<evidence type="ECO:0000313" key="22">
    <source>
        <dbReference type="Proteomes" id="UP000006882"/>
    </source>
</evidence>
<dbReference type="PANTHER" id="PTHR27002:SF1073">
    <property type="entry name" value="CYSTEINE-RICH RECEPTOR-LIKE PROTEIN KINASE 29"/>
    <property type="match status" value="1"/>
</dbReference>
<dbReference type="InterPro" id="IPR011009">
    <property type="entry name" value="Kinase-like_dom_sf"/>
</dbReference>
<keyword evidence="13" id="KW-0675">Receptor</keyword>
<dbReference type="InterPro" id="IPR008271">
    <property type="entry name" value="Ser/Thr_kinase_AS"/>
</dbReference>
<evidence type="ECO:0000256" key="18">
    <source>
        <dbReference type="SAM" id="SignalP"/>
    </source>
</evidence>
<feature type="transmembrane region" description="Helical" evidence="17">
    <location>
        <begin position="296"/>
        <end position="317"/>
    </location>
</feature>
<dbReference type="Gene3D" id="3.30.430.20">
    <property type="entry name" value="Gnk2 domain, C-X8-C-X2-C motif"/>
    <property type="match status" value="2"/>
</dbReference>
<dbReference type="InterPro" id="IPR017441">
    <property type="entry name" value="Protein_kinase_ATP_BS"/>
</dbReference>
<evidence type="ECO:0000256" key="8">
    <source>
        <dbReference type="ARBA" id="ARBA00022741"/>
    </source>
</evidence>
<dbReference type="Proteomes" id="UP000006882">
    <property type="component" value="Chromosome G4"/>
</dbReference>
<evidence type="ECO:0000256" key="5">
    <source>
        <dbReference type="ARBA" id="ARBA00022692"/>
    </source>
</evidence>
<reference evidence="21 22" key="1">
    <citation type="journal article" date="2013" name="Nat. Genet.">
        <title>The high-quality draft genome of peach (Prunus persica) identifies unique patterns of genetic diversity, domestication and genome evolution.</title>
        <authorList>
            <consortium name="International Peach Genome Initiative"/>
            <person name="Verde I."/>
            <person name="Abbott A.G."/>
            <person name="Scalabrin S."/>
            <person name="Jung S."/>
            <person name="Shu S."/>
            <person name="Marroni F."/>
            <person name="Zhebentyayeva T."/>
            <person name="Dettori M.T."/>
            <person name="Grimwood J."/>
            <person name="Cattonaro F."/>
            <person name="Zuccolo A."/>
            <person name="Rossini L."/>
            <person name="Jenkins J."/>
            <person name="Vendramin E."/>
            <person name="Meisel L.A."/>
            <person name="Decroocq V."/>
            <person name="Sosinski B."/>
            <person name="Prochnik S."/>
            <person name="Mitros T."/>
            <person name="Policriti A."/>
            <person name="Cipriani G."/>
            <person name="Dondini L."/>
            <person name="Ficklin S."/>
            <person name="Goodstein D.M."/>
            <person name="Xuan P."/>
            <person name="Del Fabbro C."/>
            <person name="Aramini V."/>
            <person name="Copetti D."/>
            <person name="Gonzalez S."/>
            <person name="Horner D.S."/>
            <person name="Falchi R."/>
            <person name="Lucas S."/>
            <person name="Mica E."/>
            <person name="Maldonado J."/>
            <person name="Lazzari B."/>
            <person name="Bielenberg D."/>
            <person name="Pirona R."/>
            <person name="Miculan M."/>
            <person name="Barakat A."/>
            <person name="Testolin R."/>
            <person name="Stella A."/>
            <person name="Tartarini S."/>
            <person name="Tonutti P."/>
            <person name="Arus P."/>
            <person name="Orellana A."/>
            <person name="Wells C."/>
            <person name="Main D."/>
            <person name="Vizzotto G."/>
            <person name="Silva H."/>
            <person name="Salamini F."/>
            <person name="Schmutz J."/>
            <person name="Morgante M."/>
            <person name="Rokhsar D.S."/>
        </authorList>
    </citation>
    <scope>NUCLEOTIDE SEQUENCE [LARGE SCALE GENOMIC DNA]</scope>
    <source>
        <strain evidence="22">cv. Nemared</strain>
    </source>
</reference>
<dbReference type="InterPro" id="IPR000719">
    <property type="entry name" value="Prot_kinase_dom"/>
</dbReference>
<dbReference type="Pfam" id="PF01657">
    <property type="entry name" value="Stress-antifung"/>
    <property type="match status" value="2"/>
</dbReference>
<feature type="compositionally biased region" description="Polar residues" evidence="16">
    <location>
        <begin position="670"/>
        <end position="685"/>
    </location>
</feature>
<evidence type="ECO:0000256" key="2">
    <source>
        <dbReference type="ARBA" id="ARBA00022527"/>
    </source>
</evidence>
<dbReference type="PROSITE" id="PS00108">
    <property type="entry name" value="PROTEIN_KINASE_ST"/>
    <property type="match status" value="1"/>
</dbReference>
<feature type="signal peptide" evidence="18">
    <location>
        <begin position="1"/>
        <end position="25"/>
    </location>
</feature>
<dbReference type="Gene3D" id="3.30.200.20">
    <property type="entry name" value="Phosphorylase Kinase, domain 1"/>
    <property type="match status" value="1"/>
</dbReference>
<keyword evidence="4" id="KW-0808">Transferase</keyword>
<evidence type="ECO:0000256" key="16">
    <source>
        <dbReference type="SAM" id="MobiDB-lite"/>
    </source>
</evidence>
<dbReference type="SUPFAM" id="SSF56112">
    <property type="entry name" value="Protein kinase-like (PK-like)"/>
    <property type="match status" value="1"/>
</dbReference>
<evidence type="ECO:0000256" key="17">
    <source>
        <dbReference type="SAM" id="Phobius"/>
    </source>
</evidence>
<evidence type="ECO:0000256" key="4">
    <source>
        <dbReference type="ARBA" id="ARBA00022679"/>
    </source>
</evidence>
<evidence type="ECO:0000313" key="21">
    <source>
        <dbReference type="EMBL" id="ONI10123.1"/>
    </source>
</evidence>
<evidence type="ECO:0000256" key="13">
    <source>
        <dbReference type="ARBA" id="ARBA00023170"/>
    </source>
</evidence>
<dbReference type="PROSITE" id="PS50011">
    <property type="entry name" value="PROTEIN_KINASE_DOM"/>
    <property type="match status" value="1"/>
</dbReference>
<keyword evidence="5 17" id="KW-0812">Transmembrane</keyword>
<evidence type="ECO:0000256" key="10">
    <source>
        <dbReference type="ARBA" id="ARBA00022840"/>
    </source>
</evidence>
<dbReference type="Gramene" id="ONI10123">
    <property type="protein sequence ID" value="ONI10123"/>
    <property type="gene ID" value="PRUPE_4G028700"/>
</dbReference>
<feature type="chain" id="PRO_5013372663" description="Cysteine-rich receptor-like protein kinase 10" evidence="18">
    <location>
        <begin position="26"/>
        <end position="685"/>
    </location>
</feature>
<keyword evidence="10 15" id="KW-0067">ATP-binding</keyword>
<dbReference type="InterPro" id="IPR001245">
    <property type="entry name" value="Ser-Thr/Tyr_kinase_cat_dom"/>
</dbReference>
<evidence type="ECO:0000256" key="12">
    <source>
        <dbReference type="ARBA" id="ARBA00023136"/>
    </source>
</evidence>
<feature type="domain" description="Protein kinase" evidence="19">
    <location>
        <begin position="357"/>
        <end position="633"/>
    </location>
</feature>
<evidence type="ECO:0000256" key="11">
    <source>
        <dbReference type="ARBA" id="ARBA00022989"/>
    </source>
</evidence>
<evidence type="ECO:0008006" key="23">
    <source>
        <dbReference type="Google" id="ProtNLM"/>
    </source>
</evidence>
<dbReference type="PROSITE" id="PS51473">
    <property type="entry name" value="GNK2"/>
    <property type="match status" value="2"/>
</dbReference>
<dbReference type="GO" id="GO:0005886">
    <property type="term" value="C:plasma membrane"/>
    <property type="evidence" value="ECO:0000318"/>
    <property type="project" value="GO_Central"/>
</dbReference>
<organism evidence="21 22">
    <name type="scientific">Prunus persica</name>
    <name type="common">Peach</name>
    <name type="synonym">Amygdalus persica</name>
    <dbReference type="NCBI Taxonomy" id="3760"/>
    <lineage>
        <taxon>Eukaryota</taxon>
        <taxon>Viridiplantae</taxon>
        <taxon>Streptophyta</taxon>
        <taxon>Embryophyta</taxon>
        <taxon>Tracheophyta</taxon>
        <taxon>Spermatophyta</taxon>
        <taxon>Magnoliopsida</taxon>
        <taxon>eudicotyledons</taxon>
        <taxon>Gunneridae</taxon>
        <taxon>Pentapetalae</taxon>
        <taxon>rosids</taxon>
        <taxon>fabids</taxon>
        <taxon>Rosales</taxon>
        <taxon>Rosaceae</taxon>
        <taxon>Amygdaloideae</taxon>
        <taxon>Amygdaleae</taxon>
        <taxon>Prunus</taxon>
    </lineage>
</organism>
<dbReference type="GO" id="GO:0009737">
    <property type="term" value="P:response to abscisic acid"/>
    <property type="evidence" value="ECO:0007669"/>
    <property type="project" value="UniProtKB-ARBA"/>
</dbReference>
<feature type="compositionally biased region" description="Pro residues" evidence="16">
    <location>
        <begin position="268"/>
        <end position="281"/>
    </location>
</feature>
<dbReference type="FunFam" id="1.10.510.10:FF:000343">
    <property type="entry name" value="Cysteine-rich receptor-like protein kinase 28"/>
    <property type="match status" value="1"/>
</dbReference>
<keyword evidence="2" id="KW-0723">Serine/threonine-protein kinase</keyword>
<keyword evidence="9" id="KW-0418">Kinase</keyword>
<feature type="compositionally biased region" description="Low complexity" evidence="16">
    <location>
        <begin position="659"/>
        <end position="669"/>
    </location>
</feature>
<evidence type="ECO:0000256" key="9">
    <source>
        <dbReference type="ARBA" id="ARBA00022777"/>
    </source>
</evidence>